<dbReference type="SUPFAM" id="SSF53335">
    <property type="entry name" value="S-adenosyl-L-methionine-dependent methyltransferases"/>
    <property type="match status" value="1"/>
</dbReference>
<protein>
    <submittedName>
        <fullName evidence="1">Class I SAM-dependent methyltransferase</fullName>
    </submittedName>
</protein>
<dbReference type="GO" id="GO:0008168">
    <property type="term" value="F:methyltransferase activity"/>
    <property type="evidence" value="ECO:0007669"/>
    <property type="project" value="UniProtKB-KW"/>
</dbReference>
<name>A0A419EZX9_9BACT</name>
<dbReference type="InterPro" id="IPR029063">
    <property type="entry name" value="SAM-dependent_MTases_sf"/>
</dbReference>
<dbReference type="Pfam" id="PF13489">
    <property type="entry name" value="Methyltransf_23"/>
    <property type="match status" value="1"/>
</dbReference>
<dbReference type="AlphaFoldDB" id="A0A419EZX9"/>
<dbReference type="Gene3D" id="3.40.50.150">
    <property type="entry name" value="Vaccinia Virus protein VP39"/>
    <property type="match status" value="1"/>
</dbReference>
<evidence type="ECO:0000313" key="2">
    <source>
        <dbReference type="Proteomes" id="UP000285961"/>
    </source>
</evidence>
<dbReference type="PANTHER" id="PTHR43861:SF6">
    <property type="entry name" value="METHYLTRANSFERASE TYPE 11"/>
    <property type="match status" value="1"/>
</dbReference>
<dbReference type="EMBL" id="QZKI01000062">
    <property type="protein sequence ID" value="RJP71119.1"/>
    <property type="molecule type" value="Genomic_DNA"/>
</dbReference>
<dbReference type="GO" id="GO:0032259">
    <property type="term" value="P:methylation"/>
    <property type="evidence" value="ECO:0007669"/>
    <property type="project" value="UniProtKB-KW"/>
</dbReference>
<sequence>MNHHAPRTDLSPCILCGSSSGRYLYPSAGIITCTGCGLVRADDIPDQGRLMELYSESYFRSTNSGALGYDDYIADRDKICRTFRKRLREVEIQAGRKGKLLDVGCATGFFLEIAGQLGWEAKGIEISAFACEFARRHMSVDIMCGSLAQAELIPESFDVITMWDFIEHCPDPSTELAHAHRLLKPGGLLALTTPNISSVSARIWGARWMGIKQGEHLYYFSPATIKRLLLKHHLVPIRVKHVGKYIDVDFFIKRTGQYSATVQRLLSRASRWLGVSDVIIYVNPFDIMLVYARKGITSE</sequence>
<dbReference type="Proteomes" id="UP000285961">
    <property type="component" value="Unassembled WGS sequence"/>
</dbReference>
<dbReference type="PANTHER" id="PTHR43861">
    <property type="entry name" value="TRANS-ACONITATE 2-METHYLTRANSFERASE-RELATED"/>
    <property type="match status" value="1"/>
</dbReference>
<proteinExistence type="predicted"/>
<evidence type="ECO:0000313" key="1">
    <source>
        <dbReference type="EMBL" id="RJP71119.1"/>
    </source>
</evidence>
<accession>A0A419EZX9</accession>
<keyword evidence="1" id="KW-0489">Methyltransferase</keyword>
<keyword evidence="1" id="KW-0808">Transferase</keyword>
<reference evidence="1 2" key="1">
    <citation type="journal article" date="2017" name="ISME J.">
        <title>Energy and carbon metabolisms in a deep terrestrial subsurface fluid microbial community.</title>
        <authorList>
            <person name="Momper L."/>
            <person name="Jungbluth S.P."/>
            <person name="Lee M.D."/>
            <person name="Amend J.P."/>
        </authorList>
    </citation>
    <scope>NUCLEOTIDE SEQUENCE [LARGE SCALE GENOMIC DNA]</scope>
    <source>
        <strain evidence="1">SURF_17</strain>
    </source>
</reference>
<gene>
    <name evidence="1" type="ORF">C4532_08210</name>
</gene>
<organism evidence="1 2">
    <name type="scientific">Candidatus Abyssobacteria bacterium SURF_17</name>
    <dbReference type="NCBI Taxonomy" id="2093361"/>
    <lineage>
        <taxon>Bacteria</taxon>
        <taxon>Pseudomonadati</taxon>
        <taxon>Candidatus Hydrogenedentota</taxon>
        <taxon>Candidatus Abyssobacteria</taxon>
    </lineage>
</organism>
<dbReference type="CDD" id="cd02440">
    <property type="entry name" value="AdoMet_MTases"/>
    <property type="match status" value="1"/>
</dbReference>
<comment type="caution">
    <text evidence="1">The sequence shown here is derived from an EMBL/GenBank/DDBJ whole genome shotgun (WGS) entry which is preliminary data.</text>
</comment>